<feature type="region of interest" description="Disordered" evidence="1">
    <location>
        <begin position="1"/>
        <end position="32"/>
    </location>
</feature>
<evidence type="ECO:0000313" key="2">
    <source>
        <dbReference type="EMBL" id="CAF1037085.1"/>
    </source>
</evidence>
<name>A0A814JFZ1_9BILA</name>
<comment type="caution">
    <text evidence="2">The sequence shown here is derived from an EMBL/GenBank/DDBJ whole genome shotgun (WGS) entry which is preliminary data.</text>
</comment>
<reference evidence="2" key="1">
    <citation type="submission" date="2021-02" db="EMBL/GenBank/DDBJ databases">
        <authorList>
            <person name="Nowell W R."/>
        </authorList>
    </citation>
    <scope>NUCLEOTIDE SEQUENCE</scope>
</reference>
<evidence type="ECO:0000313" key="4">
    <source>
        <dbReference type="EMBL" id="CAF1500868.1"/>
    </source>
</evidence>
<keyword evidence="5" id="KW-1185">Reference proteome</keyword>
<gene>
    <name evidence="2" type="ORF">BJG266_LOCUS17854</name>
    <name evidence="3" type="ORF">QVE165_LOCUS43432</name>
    <name evidence="4" type="ORF">QVE165_LOCUS43495</name>
</gene>
<feature type="compositionally biased region" description="Low complexity" evidence="1">
    <location>
        <begin position="1"/>
        <end position="10"/>
    </location>
</feature>
<dbReference type="Proteomes" id="UP000663877">
    <property type="component" value="Unassembled WGS sequence"/>
</dbReference>
<protein>
    <submittedName>
        <fullName evidence="2">Uncharacterized protein</fullName>
    </submittedName>
</protein>
<proteinExistence type="predicted"/>
<evidence type="ECO:0000256" key="1">
    <source>
        <dbReference type="SAM" id="MobiDB-lite"/>
    </source>
</evidence>
<dbReference type="EMBL" id="CAJNOI010000089">
    <property type="protein sequence ID" value="CAF1037085.1"/>
    <property type="molecule type" value="Genomic_DNA"/>
</dbReference>
<sequence length="85" mass="9374">MSSTSSQTSSLHRSNELVDLTSCSTTQTNSTNFAPIHRTVELENLYDHINNDNDNDKQILTSPTTTKKVLTKCMTVIGDGSDKQI</sequence>
<evidence type="ECO:0000313" key="6">
    <source>
        <dbReference type="Proteomes" id="UP000663877"/>
    </source>
</evidence>
<dbReference type="EMBL" id="CAJNOM010000558">
    <property type="protein sequence ID" value="CAF1499836.1"/>
    <property type="molecule type" value="Genomic_DNA"/>
</dbReference>
<evidence type="ECO:0000313" key="5">
    <source>
        <dbReference type="Proteomes" id="UP000663832"/>
    </source>
</evidence>
<dbReference type="Proteomes" id="UP000663832">
    <property type="component" value="Unassembled WGS sequence"/>
</dbReference>
<accession>A0A814JFZ1</accession>
<organism evidence="2 6">
    <name type="scientific">Adineta steineri</name>
    <dbReference type="NCBI Taxonomy" id="433720"/>
    <lineage>
        <taxon>Eukaryota</taxon>
        <taxon>Metazoa</taxon>
        <taxon>Spiralia</taxon>
        <taxon>Gnathifera</taxon>
        <taxon>Rotifera</taxon>
        <taxon>Eurotatoria</taxon>
        <taxon>Bdelloidea</taxon>
        <taxon>Adinetida</taxon>
        <taxon>Adinetidae</taxon>
        <taxon>Adineta</taxon>
    </lineage>
</organism>
<dbReference type="EMBL" id="CAJNOM010000560">
    <property type="protein sequence ID" value="CAF1500868.1"/>
    <property type="molecule type" value="Genomic_DNA"/>
</dbReference>
<feature type="compositionally biased region" description="Low complexity" evidence="1">
    <location>
        <begin position="21"/>
        <end position="32"/>
    </location>
</feature>
<dbReference type="OrthoDB" id="10039149at2759"/>
<evidence type="ECO:0000313" key="3">
    <source>
        <dbReference type="EMBL" id="CAF1499836.1"/>
    </source>
</evidence>
<dbReference type="AlphaFoldDB" id="A0A814JFZ1"/>